<keyword evidence="4" id="KW-1185">Reference proteome</keyword>
<proteinExistence type="predicted"/>
<protein>
    <recommendedName>
        <fullName evidence="5">ABC transporter permease</fullName>
    </recommendedName>
</protein>
<feature type="transmembrane region" description="Helical" evidence="2">
    <location>
        <begin position="253"/>
        <end position="281"/>
    </location>
</feature>
<feature type="transmembrane region" description="Helical" evidence="2">
    <location>
        <begin position="815"/>
        <end position="833"/>
    </location>
</feature>
<keyword evidence="1" id="KW-0175">Coiled coil</keyword>
<feature type="transmembrane region" description="Helical" evidence="2">
    <location>
        <begin position="203"/>
        <end position="233"/>
    </location>
</feature>
<dbReference type="RefSeq" id="WP_313793920.1">
    <property type="nucleotide sequence ID" value="NZ_CP102453.1"/>
</dbReference>
<accession>A0ABY5P6Q2</accession>
<feature type="transmembrane region" description="Helical" evidence="2">
    <location>
        <begin position="415"/>
        <end position="432"/>
    </location>
</feature>
<feature type="transmembrane region" description="Helical" evidence="2">
    <location>
        <begin position="677"/>
        <end position="698"/>
    </location>
</feature>
<feature type="coiled-coil region" evidence="1">
    <location>
        <begin position="448"/>
        <end position="475"/>
    </location>
</feature>
<reference evidence="3 4" key="1">
    <citation type="submission" date="2022-08" db="EMBL/GenBank/DDBJ databases">
        <title>Aerococcaceae sp. nov isolated from spoiled eye mask.</title>
        <authorList>
            <person name="Zhou G."/>
            <person name="Xie X.-B."/>
            <person name="Shi Q.-S."/>
            <person name="Wang Y.-S."/>
            <person name="Wen X."/>
            <person name="Peng H."/>
            <person name="Yang X.-J."/>
            <person name="Tao H.-B."/>
            <person name="Huang X.-M."/>
        </authorList>
    </citation>
    <scope>NUCLEOTIDE SEQUENCE [LARGE SCALE GENOMIC DNA]</scope>
    <source>
        <strain evidence="4">DM20194951</strain>
    </source>
</reference>
<keyword evidence="2" id="KW-1133">Transmembrane helix</keyword>
<feature type="transmembrane region" description="Helical" evidence="2">
    <location>
        <begin position="623"/>
        <end position="644"/>
    </location>
</feature>
<evidence type="ECO:0000313" key="3">
    <source>
        <dbReference type="EMBL" id="UUX34417.1"/>
    </source>
</evidence>
<organism evidence="3 4">
    <name type="scientific">Fundicoccus culcitae</name>
    <dbReference type="NCBI Taxonomy" id="2969821"/>
    <lineage>
        <taxon>Bacteria</taxon>
        <taxon>Bacillati</taxon>
        <taxon>Bacillota</taxon>
        <taxon>Bacilli</taxon>
        <taxon>Lactobacillales</taxon>
        <taxon>Aerococcaceae</taxon>
        <taxon>Fundicoccus</taxon>
    </lineage>
</organism>
<evidence type="ECO:0000313" key="4">
    <source>
        <dbReference type="Proteomes" id="UP001315967"/>
    </source>
</evidence>
<evidence type="ECO:0008006" key="5">
    <source>
        <dbReference type="Google" id="ProtNLM"/>
    </source>
</evidence>
<feature type="transmembrane region" description="Helical" evidence="2">
    <location>
        <begin position="762"/>
        <end position="780"/>
    </location>
</feature>
<feature type="transmembrane region" description="Helical" evidence="2">
    <location>
        <begin position="732"/>
        <end position="755"/>
    </location>
</feature>
<dbReference type="EMBL" id="CP102453">
    <property type="protein sequence ID" value="UUX34417.1"/>
    <property type="molecule type" value="Genomic_DNA"/>
</dbReference>
<dbReference type="PANTHER" id="PTHR37305:SF1">
    <property type="entry name" value="MEMBRANE PROTEIN"/>
    <property type="match status" value="1"/>
</dbReference>
<keyword evidence="2" id="KW-0472">Membrane</keyword>
<sequence>MSLFMFELKKTVKNGSVFLLLLFSTIISFANIQLNQSYHMTQQTMNNDIDAYPQMFLMTLGSVNRSAETSTAISPGMQHYYSIMNDPNYEPYITKFGYPIASLDLEFQYLQEAFKIDQINLTEDEIASFDYAHSVAEYLNNKGDVTDYQRDGVINYLLNGNQLIYGIIAIILICLIVLRLQIEDDKGREVFFRSLPLKRTHVLYSRMLLSVFLAFIYLMTVFLSTSLILRYYGIGFGDWQFPLRVLMPTLDSLPAFAVLIILLLIFIIKVFLFSSLTLFLLNILKKETIAIPIILSFTVFGTMFTYFFESLKTNWNPFYIDVNQQITGNMIANPNFQNVTRYVLDGNVLGMGQLSIWILIACVLLIITSKLYSNNQDDFSEQNIDLFKNNQSFNIQSLYQFEWLKLNRFMPIKHASPIFIIILISLLTMILLQDYQPKNTLLSSEIFDENYEEIVDGLNLRFQDLENQINDLDEDSDERAYLEASLASQQDVFDYYHTMNESISRRKAAFDQMDGSTFYRTFDQELQIFYNPRSIYSFVDQAYYYPRLEYYLNGDFPSGYGYELSRLRLEEMSNRNIRPIAGAGITLTPYDRARSIVNQIEDSVKYQLTDQSIMGIFVRLIHVYRLDLIILILVVIFCGAGYSLEGEAHQSLGWLYTLPYNRQTILWNKWRNASKMALLYVGITLLILCLFGLVLGGFGEWNIPMPFYLHVVDNPNNINLVSDSFQWIDLGVVFFSAVILLLLAVLFILTLSLLVSTFVKNTWLVSLTTLLICIVGYYISSSLSLGQYLPFTYLNIADTLDGSLIFSHILEKVDILTAMLTLLSWTIIIYGFSSLKIKFSRSI</sequence>
<dbReference type="PANTHER" id="PTHR37305">
    <property type="entry name" value="INTEGRAL MEMBRANE PROTEIN-RELATED"/>
    <property type="match status" value="1"/>
</dbReference>
<dbReference type="Proteomes" id="UP001315967">
    <property type="component" value="Chromosome"/>
</dbReference>
<feature type="transmembrane region" description="Helical" evidence="2">
    <location>
        <begin position="288"/>
        <end position="308"/>
    </location>
</feature>
<name>A0ABY5P6Q2_9LACT</name>
<evidence type="ECO:0000256" key="2">
    <source>
        <dbReference type="SAM" id="Phobius"/>
    </source>
</evidence>
<feature type="transmembrane region" description="Helical" evidence="2">
    <location>
        <begin position="354"/>
        <end position="372"/>
    </location>
</feature>
<keyword evidence="2" id="KW-0812">Transmembrane</keyword>
<evidence type="ECO:0000256" key="1">
    <source>
        <dbReference type="SAM" id="Coils"/>
    </source>
</evidence>
<gene>
    <name evidence="3" type="ORF">NRE15_01855</name>
</gene>
<feature type="transmembrane region" description="Helical" evidence="2">
    <location>
        <begin position="163"/>
        <end position="182"/>
    </location>
</feature>